<evidence type="ECO:0000313" key="2">
    <source>
        <dbReference type="EMBL" id="AXJ14078.1"/>
    </source>
</evidence>
<sequence>MNPALFVANYIIEFCADHDMEISNLKLQKILYYVNARSLVELGTPIFSDKIQKWQYGPVIPKVYHEFKEYGAFPLTRDAVRQQIVTLDTTADTFAVNVQDYHSEDIEHTDIIADTVRHLANYDSFELVELTHEHEIWKKDEYQIKNGTRNISYTDEEIREYFRKHEEARIWERAV</sequence>
<feature type="domain" description="Antitoxin SocA-like Panacea" evidence="1">
    <location>
        <begin position="27"/>
        <end position="138"/>
    </location>
</feature>
<gene>
    <name evidence="2" type="ORF">Sp14A_21960</name>
</gene>
<dbReference type="Pfam" id="PF13274">
    <property type="entry name" value="SocA_Panacea"/>
    <property type="match status" value="1"/>
</dbReference>
<accession>A0A345VMX6</accession>
<dbReference type="EMBL" id="CP022601">
    <property type="protein sequence ID" value="AXJ14078.1"/>
    <property type="molecule type" value="Genomic_DNA"/>
</dbReference>
<evidence type="ECO:0000259" key="1">
    <source>
        <dbReference type="Pfam" id="PF13274"/>
    </source>
</evidence>
<reference evidence="2 3" key="1">
    <citation type="submission" date="2017-07" db="EMBL/GenBank/DDBJ databases">
        <title>Streptococcus pluranimalium as cause of bovine abortion.</title>
        <authorList>
            <person name="Rodriguez Campos S."/>
            <person name="Gobeli Brawand S."/>
            <person name="Brodard I."/>
            <person name="Rychener L."/>
            <person name="Perreten V."/>
        </authorList>
    </citation>
    <scope>NUCLEOTIDE SEQUENCE [LARGE SCALE GENOMIC DNA]</scope>
    <source>
        <strain evidence="2 3">14A0014</strain>
    </source>
</reference>
<name>A0A345VMX6_9STRE</name>
<protein>
    <recommendedName>
        <fullName evidence="1">Antitoxin SocA-like Panacea domain-containing protein</fullName>
    </recommendedName>
</protein>
<dbReference type="Proteomes" id="UP000255411">
    <property type="component" value="Chromosome"/>
</dbReference>
<proteinExistence type="predicted"/>
<dbReference type="InterPro" id="IPR025272">
    <property type="entry name" value="SocA_Panacea"/>
</dbReference>
<organism evidence="2 3">
    <name type="scientific">Streptococcus pluranimalium</name>
    <dbReference type="NCBI Taxonomy" id="82348"/>
    <lineage>
        <taxon>Bacteria</taxon>
        <taxon>Bacillati</taxon>
        <taxon>Bacillota</taxon>
        <taxon>Bacilli</taxon>
        <taxon>Lactobacillales</taxon>
        <taxon>Streptococcaceae</taxon>
        <taxon>Streptococcus</taxon>
    </lineage>
</organism>
<evidence type="ECO:0000313" key="3">
    <source>
        <dbReference type="Proteomes" id="UP000255411"/>
    </source>
</evidence>
<dbReference type="RefSeq" id="WP_115131002.1">
    <property type="nucleotide sequence ID" value="NZ_CP022601.1"/>
</dbReference>
<dbReference type="AlphaFoldDB" id="A0A345VMX6"/>